<evidence type="ECO:0000256" key="4">
    <source>
        <dbReference type="PROSITE-ProRule" id="PRU00169"/>
    </source>
</evidence>
<dbReference type="SUPFAM" id="SSF52172">
    <property type="entry name" value="CheY-like"/>
    <property type="match status" value="1"/>
</dbReference>
<evidence type="ECO:0000259" key="5">
    <source>
        <dbReference type="PROSITE" id="PS50110"/>
    </source>
</evidence>
<protein>
    <recommendedName>
        <fullName evidence="1">Stage 0 sporulation protein A homolog</fullName>
    </recommendedName>
</protein>
<dbReference type="GeneID" id="97994455"/>
<dbReference type="PROSITE" id="PS50110">
    <property type="entry name" value="RESPONSE_REGULATORY"/>
    <property type="match status" value="1"/>
</dbReference>
<feature type="modified residue" description="4-aspartylphosphate" evidence="4">
    <location>
        <position position="55"/>
    </location>
</feature>
<dbReference type="InterPro" id="IPR001789">
    <property type="entry name" value="Sig_transdc_resp-reg_receiver"/>
</dbReference>
<evidence type="ECO:0000313" key="6">
    <source>
        <dbReference type="EMBL" id="RFT07394.1"/>
    </source>
</evidence>
<dbReference type="InterPro" id="IPR036388">
    <property type="entry name" value="WH-like_DNA-bd_sf"/>
</dbReference>
<evidence type="ECO:0000256" key="1">
    <source>
        <dbReference type="ARBA" id="ARBA00018672"/>
    </source>
</evidence>
<dbReference type="InterPro" id="IPR011006">
    <property type="entry name" value="CheY-like_superfamily"/>
</dbReference>
<organism evidence="6 7">
    <name type="scientific">Evtepia gabavorous</name>
    <dbReference type="NCBI Taxonomy" id="2211183"/>
    <lineage>
        <taxon>Bacteria</taxon>
        <taxon>Bacillati</taxon>
        <taxon>Bacillota</taxon>
        <taxon>Clostridia</taxon>
        <taxon>Eubacteriales</taxon>
        <taxon>Evtepia</taxon>
    </lineage>
</organism>
<evidence type="ECO:0000256" key="3">
    <source>
        <dbReference type="ARBA" id="ARBA00024867"/>
    </source>
</evidence>
<comment type="caution">
    <text evidence="6">The sequence shown here is derived from an EMBL/GenBank/DDBJ whole genome shotgun (WGS) entry which is preliminary data.</text>
</comment>
<keyword evidence="7" id="KW-1185">Reference proteome</keyword>
<dbReference type="EMBL" id="QQRQ01000002">
    <property type="protein sequence ID" value="RFT07394.1"/>
    <property type="molecule type" value="Genomic_DNA"/>
</dbReference>
<keyword evidence="4" id="KW-0597">Phosphoprotein</keyword>
<keyword evidence="2 6" id="KW-0238">DNA-binding</keyword>
<feature type="domain" description="Response regulatory" evidence="5">
    <location>
        <begin position="2"/>
        <end position="118"/>
    </location>
</feature>
<proteinExistence type="predicted"/>
<dbReference type="RefSeq" id="WP_021918972.1">
    <property type="nucleotide sequence ID" value="NZ_CAKXKJ010000010.1"/>
</dbReference>
<dbReference type="PANTHER" id="PTHR35807">
    <property type="entry name" value="TRANSCRIPTIONAL REGULATOR REDD-RELATED"/>
    <property type="match status" value="1"/>
</dbReference>
<dbReference type="Proteomes" id="UP000260649">
    <property type="component" value="Unassembled WGS sequence"/>
</dbReference>
<dbReference type="Gene3D" id="1.10.10.10">
    <property type="entry name" value="Winged helix-like DNA-binding domain superfamily/Winged helix DNA-binding domain"/>
    <property type="match status" value="1"/>
</dbReference>
<dbReference type="OrthoDB" id="3190595at2"/>
<dbReference type="GO" id="GO:0003677">
    <property type="term" value="F:DNA binding"/>
    <property type="evidence" value="ECO:0007669"/>
    <property type="project" value="UniProtKB-KW"/>
</dbReference>
<gene>
    <name evidence="6" type="ORF">DV520_01730</name>
</gene>
<dbReference type="GO" id="GO:0006355">
    <property type="term" value="P:regulation of DNA-templated transcription"/>
    <property type="evidence" value="ECO:0007669"/>
    <property type="project" value="InterPro"/>
</dbReference>
<dbReference type="Gene3D" id="3.40.50.2300">
    <property type="match status" value="1"/>
</dbReference>
<dbReference type="InterPro" id="IPR051677">
    <property type="entry name" value="AfsR-DnrI-RedD_regulator"/>
</dbReference>
<comment type="function">
    <text evidence="3">May play the central regulatory role in sporulation. It may be an element of the effector pathway responsible for the activation of sporulation genes in response to nutritional stress. Spo0A may act in concert with spo0H (a sigma factor) to control the expression of some genes that are critical to the sporulation process.</text>
</comment>
<evidence type="ECO:0000256" key="2">
    <source>
        <dbReference type="ARBA" id="ARBA00023125"/>
    </source>
</evidence>
<reference evidence="6 7" key="1">
    <citation type="submission" date="2018-07" db="EMBL/GenBank/DDBJ databases">
        <title>GABA Modulating Bacteria of the Human Gut Microbiota.</title>
        <authorList>
            <person name="Strandwitz P."/>
            <person name="Kim K.H."/>
            <person name="Terekhova D."/>
            <person name="Liu J.K."/>
            <person name="Sharma A."/>
            <person name="Levering J."/>
            <person name="Mcdonald D."/>
            <person name="Dietrich D."/>
            <person name="Ramadhar T.R."/>
            <person name="Lekbua A."/>
            <person name="Mroue N."/>
            <person name="Liston C."/>
            <person name="Stewart E.J."/>
            <person name="Dubin M.J."/>
            <person name="Zengler K."/>
            <person name="Knight R."/>
            <person name="Gilbert J.A."/>
            <person name="Clardy J."/>
            <person name="Lewis K."/>
        </authorList>
    </citation>
    <scope>NUCLEOTIDE SEQUENCE [LARGE SCALE GENOMIC DNA]</scope>
    <source>
        <strain evidence="6 7">KLE1738</strain>
    </source>
</reference>
<evidence type="ECO:0000313" key="7">
    <source>
        <dbReference type="Proteomes" id="UP000260649"/>
    </source>
</evidence>
<name>A0A3E2B5Y1_9FIRM</name>
<dbReference type="SMART" id="SM00448">
    <property type="entry name" value="REC"/>
    <property type="match status" value="1"/>
</dbReference>
<dbReference type="AlphaFoldDB" id="A0A3E2B5Y1"/>
<dbReference type="Pfam" id="PF00072">
    <property type="entry name" value="Response_reg"/>
    <property type="match status" value="1"/>
</dbReference>
<sequence>MRIIAADDEALMLDMLTDRIRQACPQGEIHPFSSARRLLAWLEETGEGFDVAFLDIEMPGMSGIALAQRLKELCPRGNLIFVTGFSQYMAEAFQLHASGYIRKPVTVKAVEEELRNLRYPVQERAAPTLRVQAFGNFEVFYGGRPVHFSRSRTKELFAYLIDRRGAGSTMGELISILWEGRLDTPSIRSQLRSLITDLRTTLQGLGQGAIIIKKRDLIAVDPERVDCDYYRFLAGDRREANAFRGEYMSNYSWAETTLGALTRKEGQGETGS</sequence>
<dbReference type="InterPro" id="IPR016032">
    <property type="entry name" value="Sig_transdc_resp-reg_C-effctor"/>
</dbReference>
<dbReference type="GO" id="GO:0000160">
    <property type="term" value="P:phosphorelay signal transduction system"/>
    <property type="evidence" value="ECO:0007669"/>
    <property type="project" value="InterPro"/>
</dbReference>
<dbReference type="SUPFAM" id="SSF46894">
    <property type="entry name" value="C-terminal effector domain of the bipartite response regulators"/>
    <property type="match status" value="1"/>
</dbReference>
<accession>A0A3E2B5Y1</accession>